<evidence type="ECO:0000256" key="2">
    <source>
        <dbReference type="ARBA" id="ARBA00022475"/>
    </source>
</evidence>
<reference evidence="12" key="1">
    <citation type="journal article" date="2019" name="Int. J. Syst. Evol. Microbiol.">
        <title>The Global Catalogue of Microorganisms (GCM) 10K type strain sequencing project: providing services to taxonomists for standard genome sequencing and annotation.</title>
        <authorList>
            <consortium name="The Broad Institute Genomics Platform"/>
            <consortium name="The Broad Institute Genome Sequencing Center for Infectious Disease"/>
            <person name="Wu L."/>
            <person name="Ma J."/>
        </authorList>
    </citation>
    <scope>NUCLEOTIDE SEQUENCE [LARGE SCALE GENOMIC DNA]</scope>
    <source>
        <strain evidence="12">JCM 17555</strain>
    </source>
</reference>
<evidence type="ECO:0000256" key="6">
    <source>
        <dbReference type="ARBA" id="ARBA00022906"/>
    </source>
</evidence>
<comment type="caution">
    <text evidence="11">The sequence shown here is derived from an EMBL/GenBank/DDBJ whole genome shotgun (WGS) entry which is preliminary data.</text>
</comment>
<dbReference type="InterPro" id="IPR003593">
    <property type="entry name" value="AAA+_ATPase"/>
</dbReference>
<dbReference type="EMBL" id="BAABBO010000009">
    <property type="protein sequence ID" value="GAA3964035.1"/>
    <property type="molecule type" value="Genomic_DNA"/>
</dbReference>
<evidence type="ECO:0000256" key="8">
    <source>
        <dbReference type="ARBA" id="ARBA00023065"/>
    </source>
</evidence>
<sequence length="253" mass="27648">MLLSMDDVNVRIGGQTILSNISLTLEADRITTVIGPNGAGKTTLCKVALGILQPTSGRVQKAPGLRISYVPQRFHIDSSMPLTVRDFLSVSLPFARKRRLLGIAEALELTEVEHCIDKNLHQLSGGETQRVLLARAITQQADLIVLDEPAQGVDVNGQELLYKLISRIRDIRHCGILLISHDLHLVMADTDNVLCLNGHICCAGHPESISNDPAFVSLFGRRAADTLAIYHHHHDHHHHADGTVAEGDHCSNS</sequence>
<dbReference type="InterPro" id="IPR050153">
    <property type="entry name" value="Metal_Ion_Import_ABC"/>
</dbReference>
<name>A0ABP7PDZ7_9GAMM</name>
<gene>
    <name evidence="11" type="primary">znuC</name>
    <name evidence="11" type="ORF">GCM10022278_22340</name>
</gene>
<evidence type="ECO:0000256" key="4">
    <source>
        <dbReference type="ARBA" id="ARBA00022833"/>
    </source>
</evidence>
<organism evidence="11 12">
    <name type="scientific">Allohahella marinimesophila</name>
    <dbReference type="NCBI Taxonomy" id="1054972"/>
    <lineage>
        <taxon>Bacteria</taxon>
        <taxon>Pseudomonadati</taxon>
        <taxon>Pseudomonadota</taxon>
        <taxon>Gammaproteobacteria</taxon>
        <taxon>Oceanospirillales</taxon>
        <taxon>Hahellaceae</taxon>
        <taxon>Allohahella</taxon>
    </lineage>
</organism>
<proteinExistence type="predicted"/>
<accession>A0ABP7PDZ7</accession>
<keyword evidence="9" id="KW-0472">Membrane</keyword>
<keyword evidence="8" id="KW-0406">Ion transport</keyword>
<dbReference type="Proteomes" id="UP001501337">
    <property type="component" value="Unassembled WGS sequence"/>
</dbReference>
<evidence type="ECO:0000256" key="5">
    <source>
        <dbReference type="ARBA" id="ARBA00022840"/>
    </source>
</evidence>
<dbReference type="SUPFAM" id="SSF52540">
    <property type="entry name" value="P-loop containing nucleoside triphosphate hydrolases"/>
    <property type="match status" value="1"/>
</dbReference>
<evidence type="ECO:0000256" key="3">
    <source>
        <dbReference type="ARBA" id="ARBA00022741"/>
    </source>
</evidence>
<keyword evidence="6" id="KW-0864">Zinc transport</keyword>
<evidence type="ECO:0000313" key="11">
    <source>
        <dbReference type="EMBL" id="GAA3964035.1"/>
    </source>
</evidence>
<dbReference type="PANTHER" id="PTHR42734:SF9">
    <property type="entry name" value="ZINC IMPORT ATP-BINDING PROTEIN ZNUC"/>
    <property type="match status" value="1"/>
</dbReference>
<keyword evidence="1" id="KW-0813">Transport</keyword>
<dbReference type="RefSeq" id="WP_344806295.1">
    <property type="nucleotide sequence ID" value="NZ_BAABBO010000009.1"/>
</dbReference>
<evidence type="ECO:0000256" key="1">
    <source>
        <dbReference type="ARBA" id="ARBA00022448"/>
    </source>
</evidence>
<dbReference type="SMART" id="SM00382">
    <property type="entry name" value="AAA"/>
    <property type="match status" value="1"/>
</dbReference>
<dbReference type="InterPro" id="IPR027417">
    <property type="entry name" value="P-loop_NTPase"/>
</dbReference>
<evidence type="ECO:0000256" key="7">
    <source>
        <dbReference type="ARBA" id="ARBA00022967"/>
    </source>
</evidence>
<keyword evidence="12" id="KW-1185">Reference proteome</keyword>
<dbReference type="PROSITE" id="PS50893">
    <property type="entry name" value="ABC_TRANSPORTER_2"/>
    <property type="match status" value="1"/>
</dbReference>
<dbReference type="Pfam" id="PF00005">
    <property type="entry name" value="ABC_tran"/>
    <property type="match status" value="1"/>
</dbReference>
<keyword evidence="3" id="KW-0547">Nucleotide-binding</keyword>
<feature type="domain" description="ABC transporter" evidence="10">
    <location>
        <begin position="3"/>
        <end position="222"/>
    </location>
</feature>
<keyword evidence="5 11" id="KW-0067">ATP-binding</keyword>
<dbReference type="Gene3D" id="3.40.50.300">
    <property type="entry name" value="P-loop containing nucleotide triphosphate hydrolases"/>
    <property type="match status" value="1"/>
</dbReference>
<dbReference type="GO" id="GO:0005524">
    <property type="term" value="F:ATP binding"/>
    <property type="evidence" value="ECO:0007669"/>
    <property type="project" value="UniProtKB-KW"/>
</dbReference>
<dbReference type="InterPro" id="IPR003439">
    <property type="entry name" value="ABC_transporter-like_ATP-bd"/>
</dbReference>
<evidence type="ECO:0000256" key="9">
    <source>
        <dbReference type="ARBA" id="ARBA00023136"/>
    </source>
</evidence>
<keyword evidence="4" id="KW-0862">Zinc</keyword>
<dbReference type="PANTHER" id="PTHR42734">
    <property type="entry name" value="METAL TRANSPORT SYSTEM ATP-BINDING PROTEIN TM_0124-RELATED"/>
    <property type="match status" value="1"/>
</dbReference>
<evidence type="ECO:0000313" key="12">
    <source>
        <dbReference type="Proteomes" id="UP001501337"/>
    </source>
</evidence>
<protein>
    <submittedName>
        <fullName evidence="11">Zinc ABC transporter ATP-binding protein ZnuC</fullName>
    </submittedName>
</protein>
<evidence type="ECO:0000259" key="10">
    <source>
        <dbReference type="PROSITE" id="PS50893"/>
    </source>
</evidence>
<keyword evidence="7" id="KW-1278">Translocase</keyword>
<keyword evidence="2" id="KW-1003">Cell membrane</keyword>